<reference evidence="2 3" key="1">
    <citation type="submission" date="2013-12" db="EMBL/GenBank/DDBJ databases">
        <authorList>
            <consortium name="DOE Joint Genome Institute"/>
            <person name="Muyzer G."/>
            <person name="Huntemann M."/>
            <person name="Han J."/>
            <person name="Chen A."/>
            <person name="Kyrpides N."/>
            <person name="Mavromatis K."/>
            <person name="Markowitz V."/>
            <person name="Palaniappan K."/>
            <person name="Ivanova N."/>
            <person name="Schaumberg A."/>
            <person name="Pati A."/>
            <person name="Liolios K."/>
            <person name="Nordberg H.P."/>
            <person name="Cantor M.N."/>
            <person name="Hua S.X."/>
            <person name="Woyke T."/>
        </authorList>
    </citation>
    <scope>NUCLEOTIDE SEQUENCE [LARGE SCALE GENOMIC DNA]</scope>
    <source>
        <strain evidence="2 3">ARh 1</strain>
    </source>
</reference>
<dbReference type="CDD" id="cd02440">
    <property type="entry name" value="AdoMet_MTases"/>
    <property type="match status" value="1"/>
</dbReference>
<dbReference type="Gene3D" id="3.40.50.150">
    <property type="entry name" value="Vaccinia Virus protein VP39"/>
    <property type="match status" value="1"/>
</dbReference>
<name>W0DTN4_9GAMM</name>
<dbReference type="AlphaFoldDB" id="W0DTN4"/>
<dbReference type="HOGENOM" id="CLU_094871_0_0_6"/>
<feature type="domain" description="Methyltransferase type 11" evidence="1">
    <location>
        <begin position="86"/>
        <end position="137"/>
    </location>
</feature>
<dbReference type="KEGG" id="tti:THITH_12655"/>
<gene>
    <name evidence="2" type="ORF">THITH_12655</name>
</gene>
<evidence type="ECO:0000313" key="2">
    <source>
        <dbReference type="EMBL" id="AHF00216.1"/>
    </source>
</evidence>
<dbReference type="EMBL" id="CP007029">
    <property type="protein sequence ID" value="AHF00216.1"/>
    <property type="molecule type" value="Genomic_DNA"/>
</dbReference>
<evidence type="ECO:0000313" key="3">
    <source>
        <dbReference type="Proteomes" id="UP000005289"/>
    </source>
</evidence>
<dbReference type="InterPro" id="IPR029063">
    <property type="entry name" value="SAM-dependent_MTases_sf"/>
</dbReference>
<dbReference type="GO" id="GO:0008757">
    <property type="term" value="F:S-adenosylmethionine-dependent methyltransferase activity"/>
    <property type="evidence" value="ECO:0007669"/>
    <property type="project" value="InterPro"/>
</dbReference>
<keyword evidence="3" id="KW-1185">Reference proteome</keyword>
<dbReference type="Pfam" id="PF08241">
    <property type="entry name" value="Methyltransf_11"/>
    <property type="match status" value="1"/>
</dbReference>
<protein>
    <recommendedName>
        <fullName evidence="1">Methyltransferase type 11 domain-containing protein</fullName>
    </recommendedName>
</protein>
<dbReference type="Proteomes" id="UP000005289">
    <property type="component" value="Chromosome"/>
</dbReference>
<sequence length="252" mass="28716">MRVMQVTEHVKRRDGASYHRAMEYCPRAREFEFRRPLELAAPGSGEIVVDFPSGGSYLCPHLDEIAPGAILRPVEHVSDYLEGDPTILYGNWDQLPFANGEVNVVLTLAALHHVIVGRGVFYRECHRVLAPGGRLIIGDVEDGTPAAAFLDRFVNRYSSQGHEARFLDRNVEIASIEQAGFRVVDYEVTPFHWSYPDTATAIRFCRDLFRLDLGDDDEIWRGLVDYLGIEQEQHGVRMNWQLAFVRADWEKV</sequence>
<dbReference type="SUPFAM" id="SSF53335">
    <property type="entry name" value="S-adenosyl-L-methionine-dependent methyltransferases"/>
    <property type="match status" value="1"/>
</dbReference>
<accession>W0DTN4</accession>
<dbReference type="InterPro" id="IPR013216">
    <property type="entry name" value="Methyltransf_11"/>
</dbReference>
<organism evidence="2 3">
    <name type="scientific">Thioalkalivibrio paradoxus ARh 1</name>
    <dbReference type="NCBI Taxonomy" id="713585"/>
    <lineage>
        <taxon>Bacteria</taxon>
        <taxon>Pseudomonadati</taxon>
        <taxon>Pseudomonadota</taxon>
        <taxon>Gammaproteobacteria</taxon>
        <taxon>Chromatiales</taxon>
        <taxon>Ectothiorhodospiraceae</taxon>
        <taxon>Thioalkalivibrio</taxon>
    </lineage>
</organism>
<evidence type="ECO:0000259" key="1">
    <source>
        <dbReference type="Pfam" id="PF08241"/>
    </source>
</evidence>
<proteinExistence type="predicted"/>